<dbReference type="HOGENOM" id="CLU_089470_4_0_1"/>
<dbReference type="FunCoup" id="A3LW16">
    <property type="interactions" value="57"/>
</dbReference>
<dbReference type="SUPFAM" id="SSF75620">
    <property type="entry name" value="Release factor"/>
    <property type="match status" value="1"/>
</dbReference>
<reference evidence="7 8" key="1">
    <citation type="journal article" date="2007" name="Nat. Biotechnol.">
        <title>Genome sequence of the lignocellulose-bioconverting and xylose-fermenting yeast Pichia stipitis.</title>
        <authorList>
            <person name="Jeffries T.W."/>
            <person name="Grigoriev I.V."/>
            <person name="Grimwood J."/>
            <person name="Laplaza J.M."/>
            <person name="Aerts A."/>
            <person name="Salamov A."/>
            <person name="Schmutz J."/>
            <person name="Lindquist E."/>
            <person name="Dehal P."/>
            <person name="Shapiro H."/>
            <person name="Jin Y.S."/>
            <person name="Passoth V."/>
            <person name="Richardson P.M."/>
        </authorList>
    </citation>
    <scope>NUCLEOTIDE SEQUENCE [LARGE SCALE GENOMIC DNA]</scope>
    <source>
        <strain evidence="8">ATCC 58785 / CBS 6054 / NBRC 10063 / NRRL Y-11545</strain>
    </source>
</reference>
<protein>
    <recommendedName>
        <fullName evidence="6">Prokaryotic-type class I peptide chain release factors domain-containing protein</fullName>
    </recommendedName>
</protein>
<feature type="domain" description="Prokaryotic-type class I peptide chain release factors" evidence="6">
    <location>
        <begin position="17"/>
        <end position="116"/>
    </location>
</feature>
<comment type="subcellular location">
    <subcellularLocation>
        <location evidence="1">Mitochondrion</location>
    </subcellularLocation>
</comment>
<dbReference type="KEGG" id="pic:PICST_60261"/>
<dbReference type="eggNOG" id="KOG2726">
    <property type="taxonomic scope" value="Eukaryota"/>
</dbReference>
<dbReference type="GO" id="GO:0005739">
    <property type="term" value="C:mitochondrion"/>
    <property type="evidence" value="ECO:0007669"/>
    <property type="project" value="UniProtKB-SubCell"/>
</dbReference>
<sequence>WAIPKRNKLPPRPKWLIKEEELDEKFLKGGRGPGGQKINKSNSKVQLTHLPTGIVVTCQYSRSQESNRKRAREILALKLDDLNNPETSRNAVVNDRKTKVKQSKSKKANRKYTKLDAEREEIKRQEEEELAAVVDVEEEFESFLKNATIEIEEKKT</sequence>
<evidence type="ECO:0000259" key="6">
    <source>
        <dbReference type="Pfam" id="PF00472"/>
    </source>
</evidence>
<dbReference type="OMA" id="IIWDDDV"/>
<dbReference type="InterPro" id="IPR000352">
    <property type="entry name" value="Pep_chain_release_fac_I"/>
</dbReference>
<dbReference type="Gene3D" id="3.30.160.20">
    <property type="match status" value="1"/>
</dbReference>
<dbReference type="GO" id="GO:0003747">
    <property type="term" value="F:translation release factor activity"/>
    <property type="evidence" value="ECO:0007669"/>
    <property type="project" value="InterPro"/>
</dbReference>
<feature type="region of interest" description="Disordered" evidence="5">
    <location>
        <begin position="85"/>
        <end position="113"/>
    </location>
</feature>
<dbReference type="Proteomes" id="UP000002258">
    <property type="component" value="Chromosome 5"/>
</dbReference>
<proteinExistence type="inferred from homology"/>
<feature type="compositionally biased region" description="Basic residues" evidence="5">
    <location>
        <begin position="98"/>
        <end position="112"/>
    </location>
</feature>
<dbReference type="PANTHER" id="PTHR46203:SF1">
    <property type="entry name" value="MITOCHONDRIAL TRANSLATION RELEASE FACTOR IN RESCUE"/>
    <property type="match status" value="1"/>
</dbReference>
<dbReference type="GeneID" id="4839408"/>
<dbReference type="Pfam" id="PF00472">
    <property type="entry name" value="RF-1"/>
    <property type="match status" value="1"/>
</dbReference>
<dbReference type="EMBL" id="CP000499">
    <property type="protein sequence ID" value="ABN67210.2"/>
    <property type="molecule type" value="Genomic_DNA"/>
</dbReference>
<evidence type="ECO:0000256" key="3">
    <source>
        <dbReference type="ARBA" id="ARBA00022946"/>
    </source>
</evidence>
<evidence type="ECO:0000313" key="8">
    <source>
        <dbReference type="Proteomes" id="UP000002258"/>
    </source>
</evidence>
<keyword evidence="3" id="KW-0809">Transit peptide</keyword>
<feature type="non-terminal residue" evidence="7">
    <location>
        <position position="1"/>
    </location>
</feature>
<keyword evidence="4" id="KW-0496">Mitochondrion</keyword>
<evidence type="ECO:0000256" key="5">
    <source>
        <dbReference type="SAM" id="MobiDB-lite"/>
    </source>
</evidence>
<dbReference type="AlphaFoldDB" id="A3LW16"/>
<organism evidence="7 8">
    <name type="scientific">Scheffersomyces stipitis (strain ATCC 58785 / CBS 6054 / NBRC 10063 / NRRL Y-11545)</name>
    <name type="common">Yeast</name>
    <name type="synonym">Pichia stipitis</name>
    <dbReference type="NCBI Taxonomy" id="322104"/>
    <lineage>
        <taxon>Eukaryota</taxon>
        <taxon>Fungi</taxon>
        <taxon>Dikarya</taxon>
        <taxon>Ascomycota</taxon>
        <taxon>Saccharomycotina</taxon>
        <taxon>Pichiomycetes</taxon>
        <taxon>Debaryomycetaceae</taxon>
        <taxon>Scheffersomyces</taxon>
    </lineage>
</organism>
<name>A3LW16_PICST</name>
<evidence type="ECO:0000256" key="2">
    <source>
        <dbReference type="ARBA" id="ARBA00010835"/>
    </source>
</evidence>
<gene>
    <name evidence="7" type="ORF">PICST_60261</name>
</gene>
<keyword evidence="8" id="KW-1185">Reference proteome</keyword>
<dbReference type="GO" id="GO:0032543">
    <property type="term" value="P:mitochondrial translation"/>
    <property type="evidence" value="ECO:0007669"/>
    <property type="project" value="UniProtKB-ARBA"/>
</dbReference>
<dbReference type="InterPro" id="IPR045853">
    <property type="entry name" value="Pep_chain_release_fac_I_sf"/>
</dbReference>
<dbReference type="OrthoDB" id="277888at2759"/>
<dbReference type="RefSeq" id="XP_001385239.2">
    <property type="nucleotide sequence ID" value="XM_001385202.1"/>
</dbReference>
<dbReference type="STRING" id="322104.A3LW16"/>
<evidence type="ECO:0000256" key="4">
    <source>
        <dbReference type="ARBA" id="ARBA00023128"/>
    </source>
</evidence>
<comment type="similarity">
    <text evidence="2">Belongs to the prokaryotic/mitochondrial release factor family.</text>
</comment>
<evidence type="ECO:0000313" key="7">
    <source>
        <dbReference type="EMBL" id="ABN67210.2"/>
    </source>
</evidence>
<dbReference type="PANTHER" id="PTHR46203">
    <property type="entry name" value="PROBABLE PEPTIDE CHAIN RELEASE FACTOR C12ORF65"/>
    <property type="match status" value="1"/>
</dbReference>
<dbReference type="InParanoid" id="A3LW16"/>
<evidence type="ECO:0000256" key="1">
    <source>
        <dbReference type="ARBA" id="ARBA00004173"/>
    </source>
</evidence>
<dbReference type="InterPro" id="IPR052405">
    <property type="entry name" value="Mito_Transl_Release_Factor"/>
</dbReference>
<dbReference type="FunFam" id="3.30.160.20:FF:000065">
    <property type="entry name" value="Peptidyl-tRNA hydrolase domain protein"/>
    <property type="match status" value="1"/>
</dbReference>
<accession>A3LW16</accession>